<proteinExistence type="predicted"/>
<evidence type="ECO:0000313" key="2">
    <source>
        <dbReference type="EMBL" id="AFI68722.1"/>
    </source>
</evidence>
<reference evidence="2 3" key="1">
    <citation type="journal article" date="2012" name="PLoS ONE">
        <title>Evolution of Burkholderia pseudomallei in recurrent melioidosis.</title>
        <authorList>
            <person name="Hayden H.S."/>
            <person name="Lim R."/>
            <person name="Brittnacher M.J."/>
            <person name="Sims E.H."/>
            <person name="Ramage E.R."/>
            <person name="Fong C."/>
            <person name="Wu Z."/>
            <person name="Crist E."/>
            <person name="Chang J."/>
            <person name="Zhou Y."/>
            <person name="Radey M."/>
            <person name="Rohmer L."/>
            <person name="Haugen E."/>
            <person name="Gillett W."/>
            <person name="Wuthiekanun V."/>
            <person name="Peacock S.J."/>
            <person name="Kaul R."/>
            <person name="Miller S.I."/>
            <person name="Manoil C."/>
            <person name="Jacobs M.A."/>
        </authorList>
    </citation>
    <scope>NUCLEOTIDE SEQUENCE [LARGE SCALE GENOMIC DNA]</scope>
    <source>
        <strain evidence="2 3">1026b</strain>
    </source>
</reference>
<dbReference type="AlphaFoldDB" id="A0A0H3HS48"/>
<gene>
    <name evidence="2" type="ordered locus">BP1026B_II0454</name>
</gene>
<evidence type="ECO:0000313" key="3">
    <source>
        <dbReference type="Proteomes" id="UP000010087"/>
    </source>
</evidence>
<feature type="region of interest" description="Disordered" evidence="1">
    <location>
        <begin position="19"/>
        <end position="67"/>
    </location>
</feature>
<evidence type="ECO:0000256" key="1">
    <source>
        <dbReference type="SAM" id="MobiDB-lite"/>
    </source>
</evidence>
<dbReference type="KEGG" id="bpz:BP1026B_II0454"/>
<name>A0A0H3HS48_BURP2</name>
<dbReference type="EMBL" id="CP002834">
    <property type="protein sequence ID" value="AFI68722.1"/>
    <property type="molecule type" value="Genomic_DNA"/>
</dbReference>
<dbReference type="Proteomes" id="UP000010087">
    <property type="component" value="Chromosome 2"/>
</dbReference>
<feature type="compositionally biased region" description="Basic and acidic residues" evidence="1">
    <location>
        <begin position="51"/>
        <end position="67"/>
    </location>
</feature>
<protein>
    <submittedName>
        <fullName evidence="2">Uncharacterized protein</fullName>
    </submittedName>
</protein>
<organism evidence="2 3">
    <name type="scientific">Burkholderia pseudomallei (strain 1026b)</name>
    <dbReference type="NCBI Taxonomy" id="884204"/>
    <lineage>
        <taxon>Bacteria</taxon>
        <taxon>Pseudomonadati</taxon>
        <taxon>Pseudomonadota</taxon>
        <taxon>Betaproteobacteria</taxon>
        <taxon>Burkholderiales</taxon>
        <taxon>Burkholderiaceae</taxon>
        <taxon>Burkholderia</taxon>
        <taxon>pseudomallei group</taxon>
    </lineage>
</organism>
<accession>A0A0H3HS48</accession>
<sequence>MLQKEQWMQIHVLKAQGVSEGARDHAAPGHFSQHGGRGTCRPRKCRATNRVNRDQPGSERSRRTSGV</sequence>